<dbReference type="EnsemblPlants" id="ONIVA05G00620.1">
    <property type="protein sequence ID" value="ONIVA05G00620.1"/>
    <property type="gene ID" value="ONIVA05G00620"/>
</dbReference>
<dbReference type="HOGENOM" id="CLU_1410857_0_0_1"/>
<protein>
    <submittedName>
        <fullName evidence="1">Uncharacterized protein</fullName>
    </submittedName>
</protein>
<proteinExistence type="predicted"/>
<evidence type="ECO:0000313" key="1">
    <source>
        <dbReference type="EnsemblPlants" id="ONIVA05G00620.1"/>
    </source>
</evidence>
<organism evidence="1">
    <name type="scientific">Oryza nivara</name>
    <name type="common">Indian wild rice</name>
    <name type="synonym">Oryza sativa f. spontanea</name>
    <dbReference type="NCBI Taxonomy" id="4536"/>
    <lineage>
        <taxon>Eukaryota</taxon>
        <taxon>Viridiplantae</taxon>
        <taxon>Streptophyta</taxon>
        <taxon>Embryophyta</taxon>
        <taxon>Tracheophyta</taxon>
        <taxon>Spermatophyta</taxon>
        <taxon>Magnoliopsida</taxon>
        <taxon>Liliopsida</taxon>
        <taxon>Poales</taxon>
        <taxon>Poaceae</taxon>
        <taxon>BOP clade</taxon>
        <taxon>Oryzoideae</taxon>
        <taxon>Oryzeae</taxon>
        <taxon>Oryzinae</taxon>
        <taxon>Oryza</taxon>
    </lineage>
</organism>
<keyword evidence="2" id="KW-1185">Reference proteome</keyword>
<name>A0A0E0H8G7_ORYNI</name>
<dbReference type="AlphaFoldDB" id="A0A0E0H8G7"/>
<dbReference type="OMA" id="HHPACAT"/>
<reference evidence="1" key="2">
    <citation type="submission" date="2018-04" db="EMBL/GenBank/DDBJ databases">
        <title>OnivRS2 (Oryza nivara Reference Sequence Version 2).</title>
        <authorList>
            <person name="Zhang J."/>
            <person name="Kudrna D."/>
            <person name="Lee S."/>
            <person name="Talag J."/>
            <person name="Rajasekar S."/>
            <person name="Welchert J."/>
            <person name="Hsing Y.-I."/>
            <person name="Wing R.A."/>
        </authorList>
    </citation>
    <scope>NUCLEOTIDE SEQUENCE [LARGE SCALE GENOMIC DNA]</scope>
    <source>
        <strain evidence="1">SL10</strain>
    </source>
</reference>
<dbReference type="Proteomes" id="UP000006591">
    <property type="component" value="Chromosome 5"/>
</dbReference>
<sequence length="193" mass="21180">MAAQGPEWRRRRHGTYALARLTSVRPAPSPPPTKSTDEPTCYVCRRLILLLRGDERERRWRDGARRRSSRVVGTVVTGANNLTDTGIGRHYPCPSRPIDIPRDGGDGSRLGHLLLTKAASASTSPRHRCLRLLSHRPKWGGAANKEDAASCSGLSFLLPTHQPRSLPPAASSTPLPRHHPACATARWRNSALV</sequence>
<evidence type="ECO:0000313" key="2">
    <source>
        <dbReference type="Proteomes" id="UP000006591"/>
    </source>
</evidence>
<dbReference type="Gramene" id="ONIVA05G00620.1">
    <property type="protein sequence ID" value="ONIVA05G00620.1"/>
    <property type="gene ID" value="ONIVA05G00620"/>
</dbReference>
<accession>A0A0E0H8G7</accession>
<reference evidence="1" key="1">
    <citation type="submission" date="2015-04" db="UniProtKB">
        <authorList>
            <consortium name="EnsemblPlants"/>
        </authorList>
    </citation>
    <scope>IDENTIFICATION</scope>
    <source>
        <strain evidence="1">SL10</strain>
    </source>
</reference>